<evidence type="ECO:0000313" key="3">
    <source>
        <dbReference type="Proteomes" id="UP000051955"/>
    </source>
</evidence>
<dbReference type="PATRIC" id="fig|1423715.3.peg.2555"/>
<dbReference type="Gene3D" id="2.60.40.420">
    <property type="entry name" value="Cupredoxins - blue copper proteins"/>
    <property type="match status" value="1"/>
</dbReference>
<dbReference type="EMBL" id="AZDV01000005">
    <property type="protein sequence ID" value="KRK96016.1"/>
    <property type="molecule type" value="Genomic_DNA"/>
</dbReference>
<sequence length="90" mass="9860">MTQTTQKETVIVEGSYAPTMVEFKQGVPAELTFLRLNNQGCLDKVHSDALMFNLDLPINAPQTVTIPTDQAGVFDFSCGMDMVHGKVVID</sequence>
<dbReference type="STRING" id="1423715.FD25_GL002477"/>
<dbReference type="RefSeq" id="WP_057801349.1">
    <property type="nucleotide sequence ID" value="NZ_AZDV01000005.1"/>
</dbReference>
<dbReference type="Pfam" id="PF13473">
    <property type="entry name" value="Cupredoxin_1"/>
    <property type="match status" value="1"/>
</dbReference>
<evidence type="ECO:0000313" key="2">
    <source>
        <dbReference type="EMBL" id="KRK96016.1"/>
    </source>
</evidence>
<dbReference type="AlphaFoldDB" id="A0A0R1LK67"/>
<proteinExistence type="predicted"/>
<accession>A0A0R1LK67</accession>
<organism evidence="2 3">
    <name type="scientific">Levilactobacillus acidifarinae DSM 19394 = JCM 15949</name>
    <dbReference type="NCBI Taxonomy" id="1423715"/>
    <lineage>
        <taxon>Bacteria</taxon>
        <taxon>Bacillati</taxon>
        <taxon>Bacillota</taxon>
        <taxon>Bacilli</taxon>
        <taxon>Lactobacillales</taxon>
        <taxon>Lactobacillaceae</taxon>
        <taxon>Levilactobacillus</taxon>
    </lineage>
</organism>
<keyword evidence="3" id="KW-1185">Reference proteome</keyword>
<comment type="caution">
    <text evidence="2">The sequence shown here is derived from an EMBL/GenBank/DDBJ whole genome shotgun (WGS) entry which is preliminary data.</text>
</comment>
<name>A0A0R1LK67_9LACO</name>
<protein>
    <recommendedName>
        <fullName evidence="1">EfeO-type cupredoxin-like domain-containing protein</fullName>
    </recommendedName>
</protein>
<dbReference type="Proteomes" id="UP000051955">
    <property type="component" value="Unassembled WGS sequence"/>
</dbReference>
<dbReference type="InterPro" id="IPR008972">
    <property type="entry name" value="Cupredoxin"/>
</dbReference>
<gene>
    <name evidence="2" type="ORF">FD25_GL002477</name>
</gene>
<reference evidence="2 3" key="1">
    <citation type="journal article" date="2015" name="Genome Announc.">
        <title>Expanding the biotechnology potential of lactobacilli through comparative genomics of 213 strains and associated genera.</title>
        <authorList>
            <person name="Sun Z."/>
            <person name="Harris H.M."/>
            <person name="McCann A."/>
            <person name="Guo C."/>
            <person name="Argimon S."/>
            <person name="Zhang W."/>
            <person name="Yang X."/>
            <person name="Jeffery I.B."/>
            <person name="Cooney J.C."/>
            <person name="Kagawa T.F."/>
            <person name="Liu W."/>
            <person name="Song Y."/>
            <person name="Salvetti E."/>
            <person name="Wrobel A."/>
            <person name="Rasinkangas P."/>
            <person name="Parkhill J."/>
            <person name="Rea M.C."/>
            <person name="O'Sullivan O."/>
            <person name="Ritari J."/>
            <person name="Douillard F.P."/>
            <person name="Paul Ross R."/>
            <person name="Yang R."/>
            <person name="Briner A.E."/>
            <person name="Felis G.E."/>
            <person name="de Vos W.M."/>
            <person name="Barrangou R."/>
            <person name="Klaenhammer T.R."/>
            <person name="Caufield P.W."/>
            <person name="Cui Y."/>
            <person name="Zhang H."/>
            <person name="O'Toole P.W."/>
        </authorList>
    </citation>
    <scope>NUCLEOTIDE SEQUENCE [LARGE SCALE GENOMIC DNA]</scope>
    <source>
        <strain evidence="2 3">DSM 19394</strain>
    </source>
</reference>
<dbReference type="OrthoDB" id="9800141at2"/>
<feature type="domain" description="EfeO-type cupredoxin-like" evidence="1">
    <location>
        <begin position="6"/>
        <end position="89"/>
    </location>
</feature>
<dbReference type="InterPro" id="IPR028096">
    <property type="entry name" value="EfeO_Cupredoxin"/>
</dbReference>
<evidence type="ECO:0000259" key="1">
    <source>
        <dbReference type="Pfam" id="PF13473"/>
    </source>
</evidence>
<dbReference type="SUPFAM" id="SSF49503">
    <property type="entry name" value="Cupredoxins"/>
    <property type="match status" value="1"/>
</dbReference>